<dbReference type="EMBL" id="CAKXZT010000112">
    <property type="protein sequence ID" value="CAH2398396.1"/>
    <property type="molecule type" value="Genomic_DNA"/>
</dbReference>
<dbReference type="Proteomes" id="UP001153050">
    <property type="component" value="Unassembled WGS sequence"/>
</dbReference>
<protein>
    <submittedName>
        <fullName evidence="1">Protamine-2 (Modular protein)</fullName>
    </submittedName>
</protein>
<proteinExistence type="predicted"/>
<keyword evidence="2" id="KW-1185">Reference proteome</keyword>
<name>A0ABN8JP20_9HYPH</name>
<comment type="caution">
    <text evidence="1">The sequence shown here is derived from an EMBL/GenBank/DDBJ whole genome shotgun (WGS) entry which is preliminary data.</text>
</comment>
<gene>
    <name evidence="1" type="ORF">MES5069_20084</name>
</gene>
<accession>A0ABN8JP20</accession>
<dbReference type="InterPro" id="IPR019546">
    <property type="entry name" value="TAT_signal_bac_arc"/>
</dbReference>
<dbReference type="PROSITE" id="PS51318">
    <property type="entry name" value="TAT"/>
    <property type="match status" value="1"/>
</dbReference>
<sequence>MEVSMDRRSFLTGMFGIAGAAALVSAVRPINAVAGVPSARSGILDELDAPDTEAFEDENTQAEPVRHRRWHRRRRRRRRTWRRVCRRAWRYGRLRRRCFRRPVWVWAWYY</sequence>
<dbReference type="NCBIfam" id="TIGR01409">
    <property type="entry name" value="TAT_signal_seq"/>
    <property type="match status" value="1"/>
</dbReference>
<reference evidence="1 2" key="1">
    <citation type="submission" date="2022-03" db="EMBL/GenBank/DDBJ databases">
        <authorList>
            <person name="Brunel B."/>
        </authorList>
    </citation>
    <scope>NUCLEOTIDE SEQUENCE [LARGE SCALE GENOMIC DNA]</scope>
    <source>
        <strain evidence="1">STM5069sample</strain>
    </source>
</reference>
<organism evidence="1 2">
    <name type="scientific">Mesorhizobium escarrei</name>
    <dbReference type="NCBI Taxonomy" id="666018"/>
    <lineage>
        <taxon>Bacteria</taxon>
        <taxon>Pseudomonadati</taxon>
        <taxon>Pseudomonadota</taxon>
        <taxon>Alphaproteobacteria</taxon>
        <taxon>Hyphomicrobiales</taxon>
        <taxon>Phyllobacteriaceae</taxon>
        <taxon>Mesorhizobium</taxon>
    </lineage>
</organism>
<dbReference type="InterPro" id="IPR006311">
    <property type="entry name" value="TAT_signal"/>
</dbReference>
<evidence type="ECO:0000313" key="2">
    <source>
        <dbReference type="Proteomes" id="UP001153050"/>
    </source>
</evidence>
<evidence type="ECO:0000313" key="1">
    <source>
        <dbReference type="EMBL" id="CAH2398396.1"/>
    </source>
</evidence>